<evidence type="ECO:0000256" key="1">
    <source>
        <dbReference type="ARBA" id="ARBA00022598"/>
    </source>
</evidence>
<dbReference type="InterPro" id="IPR055398">
    <property type="entry name" value="Rossmann-like_BshC"/>
</dbReference>
<dbReference type="PIRSF" id="PIRSF012535">
    <property type="entry name" value="UCP012535"/>
    <property type="match status" value="1"/>
</dbReference>
<keyword evidence="6" id="KW-1185">Reference proteome</keyword>
<gene>
    <name evidence="2 5" type="primary">bshC</name>
    <name evidence="5" type="ORF">EBB45_08750</name>
</gene>
<dbReference type="EMBL" id="RRCT01000006">
    <property type="protein sequence ID" value="RQW75055.1"/>
    <property type="molecule type" value="Genomic_DNA"/>
</dbReference>
<dbReference type="AlphaFoldDB" id="A0A3N9UG58"/>
<feature type="domain" description="Bacillithiol biosynthesis BshC N-terminal Rossmann-like" evidence="3">
    <location>
        <begin position="1"/>
        <end position="377"/>
    </location>
</feature>
<evidence type="ECO:0000259" key="4">
    <source>
        <dbReference type="Pfam" id="PF24850"/>
    </source>
</evidence>
<evidence type="ECO:0000256" key="2">
    <source>
        <dbReference type="HAMAP-Rule" id="MF_01867"/>
    </source>
</evidence>
<dbReference type="InterPro" id="IPR011199">
    <property type="entry name" value="Bacillithiol_biosynth_BshC"/>
</dbReference>
<dbReference type="Pfam" id="PF10079">
    <property type="entry name" value="Rossmann-like_BshC"/>
    <property type="match status" value="1"/>
</dbReference>
<keyword evidence="1 2" id="KW-0436">Ligase</keyword>
<feature type="domain" description="Bacillithiol biosynthesis BshC C-terminal coiled-coil" evidence="4">
    <location>
        <begin position="379"/>
        <end position="538"/>
    </location>
</feature>
<dbReference type="NCBIfam" id="TIGR03998">
    <property type="entry name" value="thiol_BshC"/>
    <property type="match status" value="1"/>
</dbReference>
<dbReference type="InterPro" id="IPR055399">
    <property type="entry name" value="CC_BshC"/>
</dbReference>
<comment type="caution">
    <text evidence="5">The sequence shown here is derived from an EMBL/GenBank/DDBJ whole genome shotgun (WGS) entry which is preliminary data.</text>
</comment>
<comment type="function">
    <text evidence="2">Involved in bacillithiol (BSH) biosynthesis. May catalyze the last step of the pathway, the addition of cysteine to glucosamine malate (GlcN-Mal) to generate BSH.</text>
</comment>
<dbReference type="HAMAP" id="MF_01867">
    <property type="entry name" value="BshC"/>
    <property type="match status" value="1"/>
</dbReference>
<evidence type="ECO:0000313" key="5">
    <source>
        <dbReference type="EMBL" id="RQW75055.1"/>
    </source>
</evidence>
<name>A0A3N9UG58_9BACI</name>
<dbReference type="EC" id="6.-.-.-" evidence="2"/>
<dbReference type="GO" id="GO:0016874">
    <property type="term" value="F:ligase activity"/>
    <property type="evidence" value="ECO:0007669"/>
    <property type="project" value="UniProtKB-UniRule"/>
</dbReference>
<dbReference type="Proteomes" id="UP000274033">
    <property type="component" value="Unassembled WGS sequence"/>
</dbReference>
<accession>A0A3N9UG58</accession>
<protein>
    <recommendedName>
        <fullName evidence="2">Putative cysteine ligase BshC</fullName>
        <ecNumber evidence="2">6.-.-.-</ecNumber>
    </recommendedName>
</protein>
<dbReference type="OrthoDB" id="9765151at2"/>
<dbReference type="Pfam" id="PF24850">
    <property type="entry name" value="CC_BshC"/>
    <property type="match status" value="1"/>
</dbReference>
<organism evidence="5 6">
    <name type="scientific">Lysinibacillus composti</name>
    <dbReference type="NCBI Taxonomy" id="720633"/>
    <lineage>
        <taxon>Bacteria</taxon>
        <taxon>Bacillati</taxon>
        <taxon>Bacillota</taxon>
        <taxon>Bacilli</taxon>
        <taxon>Bacillales</taxon>
        <taxon>Bacillaceae</taxon>
        <taxon>Lysinibacillus</taxon>
    </lineage>
</organism>
<evidence type="ECO:0000313" key="6">
    <source>
        <dbReference type="Proteomes" id="UP000274033"/>
    </source>
</evidence>
<comment type="similarity">
    <text evidence="2">Belongs to the BshC family.</text>
</comment>
<dbReference type="RefSeq" id="WP_124764103.1">
    <property type="nucleotide sequence ID" value="NZ_JAFBDY010000005.1"/>
</dbReference>
<evidence type="ECO:0000259" key="3">
    <source>
        <dbReference type="Pfam" id="PF10079"/>
    </source>
</evidence>
<sequence length="538" mass="62469">MKLEQVISPVNNQLLSDYWVASEKLQPFFQYEYNDHSFKNRAKYLKGKFYDVYELSNIIRSFMEPLGLSEKVEENLSNLENGALAVVGGQQAGILTGPLYSVHKAISVILLAKQQSEKLGINVVPIFWIAGEDHDLEEINHTFTIHNGEVKKRTYSKRSNKKTMASTTPIDHKEMKDLLSIIFRDFGETEHSLKLYHSVLEQMDQSTTFTQFFARIMNSLFQQEGLLLIDAAYGPFRQFESSFFQKIIDRNEEIADLVVAKERLFNEIGYGMPIGATENNANLFFVQEGERFLLERNEQMYENASANVKMTKEELLDIAKNNPTSLSNNVVTRPLMQEMTIPVLAFVGGPGELAYWATLKDAFELLDLQMPIFAPRLNITLVTNKVEQLLNEYQLSIDQVWNGQVEELKNKFIESVQDEKAKKQIEQLQHLIHTQYDELQLHLTNQQIHLDDLVGKNKKYHEMQFDYLSKKIEQYVLIQHDKTLRQFNTIHDELFPSENYQERVFNPYQYLNEYGVSLITDILQLPLEITNSHYIVHL</sequence>
<proteinExistence type="inferred from homology"/>
<reference evidence="5 6" key="1">
    <citation type="journal article" date="2013" name="J. Microbiol.">
        <title>Lysinibacillus chungkukjangi sp. nov., isolated from Chungkukjang, Korean fermented soybean food.</title>
        <authorList>
            <person name="Kim S.J."/>
            <person name="Jang Y.H."/>
            <person name="Hamada M."/>
            <person name="Ahn J.H."/>
            <person name="Weon H.Y."/>
            <person name="Suzuki K."/>
            <person name="Whang K.S."/>
            <person name="Kwon S.W."/>
        </authorList>
    </citation>
    <scope>NUCLEOTIDE SEQUENCE [LARGE SCALE GENOMIC DNA]</scope>
    <source>
        <strain evidence="5 6">MCCC 1A12701</strain>
    </source>
</reference>